<name>A0AAW0JHE6_MYOGA</name>
<evidence type="ECO:0000313" key="3">
    <source>
        <dbReference type="Proteomes" id="UP001488838"/>
    </source>
</evidence>
<dbReference type="Proteomes" id="UP001488838">
    <property type="component" value="Unassembled WGS sequence"/>
</dbReference>
<dbReference type="AlphaFoldDB" id="A0AAW0JHE6"/>
<organism evidence="2 3">
    <name type="scientific">Myodes glareolus</name>
    <name type="common">Bank vole</name>
    <name type="synonym">Clethrionomys glareolus</name>
    <dbReference type="NCBI Taxonomy" id="447135"/>
    <lineage>
        <taxon>Eukaryota</taxon>
        <taxon>Metazoa</taxon>
        <taxon>Chordata</taxon>
        <taxon>Craniata</taxon>
        <taxon>Vertebrata</taxon>
        <taxon>Euteleostomi</taxon>
        <taxon>Mammalia</taxon>
        <taxon>Eutheria</taxon>
        <taxon>Euarchontoglires</taxon>
        <taxon>Glires</taxon>
        <taxon>Rodentia</taxon>
        <taxon>Myomorpha</taxon>
        <taxon>Muroidea</taxon>
        <taxon>Cricetidae</taxon>
        <taxon>Arvicolinae</taxon>
        <taxon>Myodes</taxon>
    </lineage>
</organism>
<feature type="region of interest" description="Disordered" evidence="1">
    <location>
        <begin position="44"/>
        <end position="74"/>
    </location>
</feature>
<sequence>MADAPLVEYQDECILLVCTQKVKLVLSHLWARVELPATTGYALSKAGSSPPSTTAPVSSFSRTSVTPSNQDICR</sequence>
<dbReference type="EMBL" id="JBBHLL010000035">
    <property type="protein sequence ID" value="KAK7826338.1"/>
    <property type="molecule type" value="Genomic_DNA"/>
</dbReference>
<reference evidence="2 3" key="1">
    <citation type="journal article" date="2023" name="bioRxiv">
        <title>Conserved and derived expression patterns and positive selection on dental genes reveal complex evolutionary context of ever-growing rodent molars.</title>
        <authorList>
            <person name="Calamari Z.T."/>
            <person name="Song A."/>
            <person name="Cohen E."/>
            <person name="Akter M."/>
            <person name="Roy R.D."/>
            <person name="Hallikas O."/>
            <person name="Christensen M.M."/>
            <person name="Li P."/>
            <person name="Marangoni P."/>
            <person name="Jernvall J."/>
            <person name="Klein O.D."/>
        </authorList>
    </citation>
    <scope>NUCLEOTIDE SEQUENCE [LARGE SCALE GENOMIC DNA]</scope>
    <source>
        <strain evidence="2">V071</strain>
    </source>
</reference>
<comment type="caution">
    <text evidence="2">The sequence shown here is derived from an EMBL/GenBank/DDBJ whole genome shotgun (WGS) entry which is preliminary data.</text>
</comment>
<evidence type="ECO:0000256" key="1">
    <source>
        <dbReference type="SAM" id="MobiDB-lite"/>
    </source>
</evidence>
<feature type="compositionally biased region" description="Low complexity" evidence="1">
    <location>
        <begin position="44"/>
        <end position="61"/>
    </location>
</feature>
<protein>
    <submittedName>
        <fullName evidence="2">Uncharacterized protein</fullName>
    </submittedName>
</protein>
<gene>
    <name evidence="2" type="ORF">U0070_021352</name>
</gene>
<feature type="compositionally biased region" description="Polar residues" evidence="1">
    <location>
        <begin position="62"/>
        <end position="74"/>
    </location>
</feature>
<evidence type="ECO:0000313" key="2">
    <source>
        <dbReference type="EMBL" id="KAK7826338.1"/>
    </source>
</evidence>
<accession>A0AAW0JHE6</accession>
<keyword evidence="3" id="KW-1185">Reference proteome</keyword>
<proteinExistence type="predicted"/>